<dbReference type="Gene3D" id="3.30.420.10">
    <property type="entry name" value="Ribonuclease H-like superfamily/Ribonuclease H"/>
    <property type="match status" value="1"/>
</dbReference>
<dbReference type="VEuPathDB" id="VectorBase:RPRC007182"/>
<proteinExistence type="predicted"/>
<organism evidence="1 2">
    <name type="scientific">Rhodnius prolixus</name>
    <name type="common">Triatomid bug</name>
    <dbReference type="NCBI Taxonomy" id="13249"/>
    <lineage>
        <taxon>Eukaryota</taxon>
        <taxon>Metazoa</taxon>
        <taxon>Ecdysozoa</taxon>
        <taxon>Arthropoda</taxon>
        <taxon>Hexapoda</taxon>
        <taxon>Insecta</taxon>
        <taxon>Pterygota</taxon>
        <taxon>Neoptera</taxon>
        <taxon>Paraneoptera</taxon>
        <taxon>Hemiptera</taxon>
        <taxon>Heteroptera</taxon>
        <taxon>Panheteroptera</taxon>
        <taxon>Cimicomorpha</taxon>
        <taxon>Reduviidae</taxon>
        <taxon>Triatominae</taxon>
        <taxon>Rhodnius</taxon>
    </lineage>
</organism>
<dbReference type="InParanoid" id="T1HT12"/>
<dbReference type="InterPro" id="IPR036397">
    <property type="entry name" value="RNaseH_sf"/>
</dbReference>
<keyword evidence="2" id="KW-1185">Reference proteome</keyword>
<dbReference type="Proteomes" id="UP000015103">
    <property type="component" value="Unassembled WGS sequence"/>
</dbReference>
<dbReference type="AlphaFoldDB" id="T1HT12"/>
<evidence type="ECO:0000313" key="2">
    <source>
        <dbReference type="Proteomes" id="UP000015103"/>
    </source>
</evidence>
<dbReference type="HOGENOM" id="CLU_1654318_0_0_1"/>
<protein>
    <submittedName>
        <fullName evidence="1">Uncharacterized protein</fullName>
    </submittedName>
</protein>
<reference evidence="1" key="1">
    <citation type="submission" date="2015-05" db="UniProtKB">
        <authorList>
            <consortium name="EnsemblMetazoa"/>
        </authorList>
    </citation>
    <scope>IDENTIFICATION</scope>
</reference>
<evidence type="ECO:0000313" key="1">
    <source>
        <dbReference type="EnsemblMetazoa" id="RPRC007182-PA"/>
    </source>
</evidence>
<name>T1HT12_RHOPR</name>
<dbReference type="EnsemblMetazoa" id="RPRC007182-RA">
    <property type="protein sequence ID" value="RPRC007182-PA"/>
    <property type="gene ID" value="RPRC007182"/>
</dbReference>
<dbReference type="EMBL" id="ACPB03006759">
    <property type="status" value="NOT_ANNOTATED_CDS"/>
    <property type="molecule type" value="Genomic_DNA"/>
</dbReference>
<accession>T1HT12</accession>
<sequence>MATITSYEYFLLLSKETLLIGEFFSNTILATHLTPISGSEVSDASGRYADQFFFGNDFWLGSKNLCLFLKAPFPTSYHLARFTLNMGPEYTPRCMQMAYRVFYTIIPAALDESRFALYAPDGRRRVYRRPGERYAPCNISGRLPFGGGSVMVWAGISKGA</sequence>
<dbReference type="GO" id="GO:0003676">
    <property type="term" value="F:nucleic acid binding"/>
    <property type="evidence" value="ECO:0007669"/>
    <property type="project" value="InterPro"/>
</dbReference>